<dbReference type="InterPro" id="IPR025720">
    <property type="entry name" value="RibU"/>
</dbReference>
<dbReference type="Pfam" id="PF12822">
    <property type="entry name" value="ECF_trnsprt"/>
    <property type="match status" value="1"/>
</dbReference>
<dbReference type="Proteomes" id="UP000012042">
    <property type="component" value="Chromosome"/>
</dbReference>
<evidence type="ECO:0000256" key="6">
    <source>
        <dbReference type="ARBA" id="ARBA00022989"/>
    </source>
</evidence>
<reference evidence="10 11" key="1">
    <citation type="journal article" date="2013" name="PLoS ONE">
        <title>Genomic Analysis by Deep Sequencing of the Probiotic Lactobacillus brevis KB290 Harboring Nine Plasmids Reveals Genomic Stability.</title>
        <authorList>
            <person name="Fukao M."/>
            <person name="Oshima K."/>
            <person name="Morita H."/>
            <person name="Toh H."/>
            <person name="Suda W."/>
            <person name="Kim S.W."/>
            <person name="Suzuki S."/>
            <person name="Yakabe T."/>
            <person name="Hattori M."/>
            <person name="Yajima N."/>
        </authorList>
    </citation>
    <scope>NUCLEOTIDE SEQUENCE [LARGE SCALE GENOMIC DNA]</scope>
    <source>
        <strain evidence="10 11">KB290</strain>
    </source>
</reference>
<gene>
    <name evidence="10" type="ORF">LVISKB_1208</name>
</gene>
<comment type="similarity">
    <text evidence="2 8">Belongs to the prokaryotic riboflavin transporter (P-RFT) (TC 2.A.87) family.</text>
</comment>
<feature type="transmembrane region" description="Helical" evidence="9">
    <location>
        <begin position="176"/>
        <end position="199"/>
    </location>
</feature>
<sequence>MVRPFLVGIATRWPQGGTRIMENSRHGLAVRSMVEMALFSGVAFVLMFISVPIIPLVPYMKLDLSDLVVLLGMSLFGPGGAILIAAVKELLYLVATGLDIVNFIGVLTAFIADLALVLPIGALLKRPMPSLKRQVLAVITGTLSLTIILSLANWWVITPLYLKVWHMSLGLPVNQLILLGVIPFNLIKGIVLGSLFIILSRRMAPWIAKHSVR</sequence>
<dbReference type="PATRIC" id="fig|1001583.3.peg.1194"/>
<keyword evidence="4 8" id="KW-1003">Cell membrane</keyword>
<evidence type="ECO:0000256" key="7">
    <source>
        <dbReference type="ARBA" id="ARBA00023136"/>
    </source>
</evidence>
<dbReference type="KEGG" id="lbk:LVISKB_1208"/>
<feature type="transmembrane region" description="Helical" evidence="9">
    <location>
        <begin position="37"/>
        <end position="60"/>
    </location>
</feature>
<comment type="subcellular location">
    <subcellularLocation>
        <location evidence="1">Cell membrane</location>
        <topology evidence="1">Multi-pass membrane protein</topology>
    </subcellularLocation>
</comment>
<accession>M5ADE2</accession>
<dbReference type="AlphaFoldDB" id="M5ADE2"/>
<evidence type="ECO:0000256" key="9">
    <source>
        <dbReference type="SAM" id="Phobius"/>
    </source>
</evidence>
<dbReference type="Gene3D" id="1.10.1760.20">
    <property type="match status" value="1"/>
</dbReference>
<dbReference type="GO" id="GO:0005886">
    <property type="term" value="C:plasma membrane"/>
    <property type="evidence" value="ECO:0007669"/>
    <property type="project" value="UniProtKB-SubCell"/>
</dbReference>
<feature type="transmembrane region" description="Helical" evidence="9">
    <location>
        <begin position="135"/>
        <end position="156"/>
    </location>
</feature>
<evidence type="ECO:0000313" key="10">
    <source>
        <dbReference type="EMBL" id="BAN06843.1"/>
    </source>
</evidence>
<keyword evidence="5 9" id="KW-0812">Transmembrane</keyword>
<dbReference type="PANTHER" id="PTHR38438">
    <property type="entry name" value="RIBOFLAVIN TRANSPORTER RIBU"/>
    <property type="match status" value="1"/>
</dbReference>
<evidence type="ECO:0000256" key="3">
    <source>
        <dbReference type="ARBA" id="ARBA00022448"/>
    </source>
</evidence>
<dbReference type="InterPro" id="IPR024529">
    <property type="entry name" value="ECF_trnsprt_substrate-spec"/>
</dbReference>
<protein>
    <recommendedName>
        <fullName evidence="8">Riboflavin transporter</fullName>
    </recommendedName>
</protein>
<comment type="function">
    <text evidence="8">Probably a riboflavin-binding protein that interacts with the energy-coupling factor (ECF) ABC-transporter complex.</text>
</comment>
<feature type="transmembrane region" description="Helical" evidence="9">
    <location>
        <begin position="67"/>
        <end position="88"/>
    </location>
</feature>
<evidence type="ECO:0000256" key="4">
    <source>
        <dbReference type="ARBA" id="ARBA00022475"/>
    </source>
</evidence>
<dbReference type="PANTHER" id="PTHR38438:SF1">
    <property type="entry name" value="RIBOFLAVIN TRANSPORTER RIBU"/>
    <property type="match status" value="1"/>
</dbReference>
<dbReference type="PIRSF" id="PIRSF037778">
    <property type="entry name" value="UCP037778_transp_RibU"/>
    <property type="match status" value="1"/>
</dbReference>
<dbReference type="HOGENOM" id="CLU_086673_2_2_9"/>
<dbReference type="EMBL" id="AP012167">
    <property type="protein sequence ID" value="BAN06843.1"/>
    <property type="molecule type" value="Genomic_DNA"/>
</dbReference>
<organism evidence="10 11">
    <name type="scientific">Levilactobacillus brevis KB290</name>
    <dbReference type="NCBI Taxonomy" id="1001583"/>
    <lineage>
        <taxon>Bacteria</taxon>
        <taxon>Bacillati</taxon>
        <taxon>Bacillota</taxon>
        <taxon>Bacilli</taxon>
        <taxon>Lactobacillales</taxon>
        <taxon>Lactobacillaceae</taxon>
        <taxon>Levilactobacillus</taxon>
    </lineage>
</organism>
<keyword evidence="6 9" id="KW-1133">Transmembrane helix</keyword>
<evidence type="ECO:0000256" key="2">
    <source>
        <dbReference type="ARBA" id="ARBA00005540"/>
    </source>
</evidence>
<keyword evidence="3 8" id="KW-0813">Transport</keyword>
<keyword evidence="7 8" id="KW-0472">Membrane</keyword>
<feature type="transmembrane region" description="Helical" evidence="9">
    <location>
        <begin position="100"/>
        <end position="123"/>
    </location>
</feature>
<dbReference type="GO" id="GO:0032217">
    <property type="term" value="F:riboflavin transmembrane transporter activity"/>
    <property type="evidence" value="ECO:0007669"/>
    <property type="project" value="UniProtKB-UniRule"/>
</dbReference>
<proteinExistence type="inferred from homology"/>
<evidence type="ECO:0000256" key="1">
    <source>
        <dbReference type="ARBA" id="ARBA00004651"/>
    </source>
</evidence>
<name>M5ADE2_LEVBR</name>
<evidence type="ECO:0000256" key="5">
    <source>
        <dbReference type="ARBA" id="ARBA00022692"/>
    </source>
</evidence>
<evidence type="ECO:0000313" key="11">
    <source>
        <dbReference type="Proteomes" id="UP000012042"/>
    </source>
</evidence>
<evidence type="ECO:0000256" key="8">
    <source>
        <dbReference type="PIRNR" id="PIRNR037778"/>
    </source>
</evidence>